<evidence type="ECO:0000256" key="13">
    <source>
        <dbReference type="ARBA" id="ARBA00022801"/>
    </source>
</evidence>
<evidence type="ECO:0000256" key="19">
    <source>
        <dbReference type="ARBA" id="ARBA00023242"/>
    </source>
</evidence>
<keyword evidence="9" id="KW-0963">Cytoplasm</keyword>
<dbReference type="EC" id="3.4.21.105" evidence="8"/>
<evidence type="ECO:0000256" key="6">
    <source>
        <dbReference type="ARBA" id="ARBA00007756"/>
    </source>
</evidence>
<dbReference type="GO" id="GO:0034198">
    <property type="term" value="P:cellular response to amino acid starvation"/>
    <property type="evidence" value="ECO:0007669"/>
    <property type="project" value="UniProtKB-ARBA"/>
</dbReference>
<evidence type="ECO:0000256" key="18">
    <source>
        <dbReference type="ARBA" id="ARBA00023228"/>
    </source>
</evidence>
<keyword evidence="12" id="KW-0547">Nucleotide-binding</keyword>
<evidence type="ECO:0000256" key="5">
    <source>
        <dbReference type="ARBA" id="ARBA00004656"/>
    </source>
</evidence>
<comment type="similarity">
    <text evidence="7">Belongs to the peptidase S54 family.</text>
</comment>
<evidence type="ECO:0000256" key="11">
    <source>
        <dbReference type="ARBA" id="ARBA00022692"/>
    </source>
</evidence>
<keyword evidence="28" id="KW-1185">Reference proteome</keyword>
<dbReference type="InterPro" id="IPR039400">
    <property type="entry name" value="RagC/D"/>
</dbReference>
<dbReference type="InterPro" id="IPR022764">
    <property type="entry name" value="Peptidase_S54_rhomboid_dom"/>
</dbReference>
<evidence type="ECO:0000256" key="4">
    <source>
        <dbReference type="ARBA" id="ARBA00004496"/>
    </source>
</evidence>
<comment type="function">
    <text evidence="21">Involved in regulated intramembrane proteolysis and the subsequent release of functional polypeptides from their membrane anchors. Known substrate: EFNB3.</text>
</comment>
<evidence type="ECO:0000259" key="26">
    <source>
        <dbReference type="Pfam" id="PF01694"/>
    </source>
</evidence>
<keyword evidence="23" id="KW-0175">Coiled coil</keyword>
<dbReference type="CDD" id="cd11385">
    <property type="entry name" value="RagC_like"/>
    <property type="match status" value="1"/>
</dbReference>
<comment type="catalytic activity">
    <reaction evidence="20">
        <text>GTP + H2O = GDP + phosphate + H(+)</text>
        <dbReference type="Rhea" id="RHEA:19669"/>
        <dbReference type="ChEBI" id="CHEBI:15377"/>
        <dbReference type="ChEBI" id="CHEBI:15378"/>
        <dbReference type="ChEBI" id="CHEBI:37565"/>
        <dbReference type="ChEBI" id="CHEBI:43474"/>
        <dbReference type="ChEBI" id="CHEBI:58189"/>
    </reaction>
    <physiologicalReaction direction="left-to-right" evidence="20">
        <dbReference type="Rhea" id="RHEA:19670"/>
    </physiologicalReaction>
</comment>
<feature type="transmembrane region" description="Helical" evidence="25">
    <location>
        <begin position="148"/>
        <end position="166"/>
    </location>
</feature>
<comment type="similarity">
    <text evidence="6">Belongs to the GTR/RAG GTP-binding protein family.</text>
</comment>
<dbReference type="Proteomes" id="UP001474421">
    <property type="component" value="Unassembled WGS sequence"/>
</dbReference>
<dbReference type="PRINTS" id="PR02028">
    <property type="entry name" value="CMYCBINDINGP"/>
</dbReference>
<protein>
    <recommendedName>
        <fullName evidence="22">Rhomboid-related protein 2</fullName>
        <ecNumber evidence="8">3.4.21.105</ecNumber>
    </recommendedName>
</protein>
<dbReference type="InterPro" id="IPR006762">
    <property type="entry name" value="Gtr1_RagA"/>
</dbReference>
<feature type="domain" description="Peptidase S54 rhomboid" evidence="26">
    <location>
        <begin position="108"/>
        <end position="249"/>
    </location>
</feature>
<proteinExistence type="inferred from homology"/>
<feature type="transmembrane region" description="Helical" evidence="25">
    <location>
        <begin position="63"/>
        <end position="81"/>
    </location>
</feature>
<keyword evidence="18" id="KW-0458">Lysosome</keyword>
<dbReference type="CDD" id="cd21937">
    <property type="entry name" value="ZIP_MycBP-like"/>
    <property type="match status" value="1"/>
</dbReference>
<dbReference type="InterPro" id="IPR035952">
    <property type="entry name" value="Rhomboid-like_sf"/>
</dbReference>
<dbReference type="GO" id="GO:1904263">
    <property type="term" value="P:positive regulation of TORC1 signaling"/>
    <property type="evidence" value="ECO:0007669"/>
    <property type="project" value="UniProtKB-ARBA"/>
</dbReference>
<keyword evidence="13" id="KW-0378">Hydrolase</keyword>
<dbReference type="GO" id="GO:0005829">
    <property type="term" value="C:cytosol"/>
    <property type="evidence" value="ECO:0007669"/>
    <property type="project" value="UniProtKB-ARBA"/>
</dbReference>
<dbReference type="Gene3D" id="3.40.50.300">
    <property type="entry name" value="P-loop containing nucleotide triphosphate hydrolases"/>
    <property type="match status" value="1"/>
</dbReference>
<dbReference type="FunFam" id="3.40.50.300:FF:000226">
    <property type="entry name" value="Ras-related GTP-binding protein D"/>
    <property type="match status" value="1"/>
</dbReference>
<evidence type="ECO:0000256" key="16">
    <source>
        <dbReference type="ARBA" id="ARBA00023134"/>
    </source>
</evidence>
<keyword evidence="17 25" id="KW-0472">Membrane</keyword>
<dbReference type="InterPro" id="IPR027417">
    <property type="entry name" value="P-loop_NTPase"/>
</dbReference>
<feature type="transmembrane region" description="Helical" evidence="25">
    <location>
        <begin position="113"/>
        <end position="136"/>
    </location>
</feature>
<evidence type="ECO:0000256" key="25">
    <source>
        <dbReference type="SAM" id="Phobius"/>
    </source>
</evidence>
<evidence type="ECO:0000256" key="17">
    <source>
        <dbReference type="ARBA" id="ARBA00023136"/>
    </source>
</evidence>
<dbReference type="GO" id="GO:0019003">
    <property type="term" value="F:GDP binding"/>
    <property type="evidence" value="ECO:0007669"/>
    <property type="project" value="UniProtKB-ARBA"/>
</dbReference>
<keyword evidence="19" id="KW-0539">Nucleus</keyword>
<evidence type="ECO:0000256" key="9">
    <source>
        <dbReference type="ARBA" id="ARBA00022490"/>
    </source>
</evidence>
<dbReference type="GO" id="GO:0005525">
    <property type="term" value="F:GTP binding"/>
    <property type="evidence" value="ECO:0007669"/>
    <property type="project" value="UniProtKB-KW"/>
</dbReference>
<dbReference type="GO" id="GO:0051020">
    <property type="term" value="F:GTPase binding"/>
    <property type="evidence" value="ECO:0007669"/>
    <property type="project" value="UniProtKB-ARBA"/>
</dbReference>
<evidence type="ECO:0000256" key="22">
    <source>
        <dbReference type="ARBA" id="ARBA00069178"/>
    </source>
</evidence>
<accession>A0AAW1AY17</accession>
<dbReference type="Gene3D" id="6.10.250.1060">
    <property type="match status" value="1"/>
</dbReference>
<evidence type="ECO:0000313" key="28">
    <source>
        <dbReference type="Proteomes" id="UP001474421"/>
    </source>
</evidence>
<feature type="coiled-coil region" evidence="23">
    <location>
        <begin position="413"/>
        <end position="440"/>
    </location>
</feature>
<evidence type="ECO:0000256" key="24">
    <source>
        <dbReference type="SAM" id="MobiDB-lite"/>
    </source>
</evidence>
<dbReference type="FunFam" id="3.30.450.190:FF:000001">
    <property type="entry name" value="Ras-related GTP-binding protein C"/>
    <property type="match status" value="1"/>
</dbReference>
<keyword evidence="10" id="KW-0645">Protease</keyword>
<feature type="region of interest" description="Disordered" evidence="24">
    <location>
        <begin position="462"/>
        <end position="495"/>
    </location>
</feature>
<dbReference type="GO" id="GO:0043200">
    <property type="term" value="P:response to amino acid"/>
    <property type="evidence" value="ECO:0007669"/>
    <property type="project" value="UniProtKB-ARBA"/>
</dbReference>
<dbReference type="PANTHER" id="PTHR11259">
    <property type="entry name" value="RAS-RELATED GTP BINDING RAG/GTR YEAST"/>
    <property type="match status" value="1"/>
</dbReference>
<dbReference type="SUPFAM" id="SSF52540">
    <property type="entry name" value="P-loop containing nucleoside triphosphate hydrolases"/>
    <property type="match status" value="1"/>
</dbReference>
<evidence type="ECO:0000256" key="1">
    <source>
        <dbReference type="ARBA" id="ARBA00000156"/>
    </source>
</evidence>
<comment type="caution">
    <text evidence="27">The sequence shown here is derived from an EMBL/GenBank/DDBJ whole genome shotgun (WGS) entry which is preliminary data.</text>
</comment>
<keyword evidence="16" id="KW-0342">GTP-binding</keyword>
<comment type="catalytic activity">
    <reaction evidence="1">
        <text>Cleaves type-1 transmembrane domains using a catalytic dyad composed of serine and histidine that are contributed by different transmembrane domains.</text>
        <dbReference type="EC" id="3.4.21.105"/>
    </reaction>
</comment>
<comment type="subcellular location">
    <subcellularLocation>
        <location evidence="4">Cytoplasm</location>
    </subcellularLocation>
    <subcellularLocation>
        <location evidence="5">Lysosome membrane</location>
    </subcellularLocation>
    <subcellularLocation>
        <location evidence="3">Membrane</location>
        <topology evidence="3">Multi-pass membrane protein</topology>
    </subcellularLocation>
    <subcellularLocation>
        <location evidence="2">Nucleus</location>
    </subcellularLocation>
</comment>
<keyword evidence="15 25" id="KW-1133">Transmembrane helix</keyword>
<dbReference type="GO" id="GO:0010507">
    <property type="term" value="P:negative regulation of autophagy"/>
    <property type="evidence" value="ECO:0007669"/>
    <property type="project" value="TreeGrafter"/>
</dbReference>
<evidence type="ECO:0000256" key="8">
    <source>
        <dbReference type="ARBA" id="ARBA00013039"/>
    </source>
</evidence>
<evidence type="ECO:0000313" key="27">
    <source>
        <dbReference type="EMBL" id="KAK9394850.1"/>
    </source>
</evidence>
<gene>
    <name evidence="27" type="ORF">NXF25_015378</name>
</gene>
<dbReference type="GO" id="GO:0060090">
    <property type="term" value="F:molecular adaptor activity"/>
    <property type="evidence" value="ECO:0007669"/>
    <property type="project" value="UniProtKB-ARBA"/>
</dbReference>
<dbReference type="PANTHER" id="PTHR11259:SF6">
    <property type="entry name" value="RAS-RELATED GTP-BINDING PROTEIN C"/>
    <property type="match status" value="1"/>
</dbReference>
<dbReference type="GO" id="GO:0004252">
    <property type="term" value="F:serine-type endopeptidase activity"/>
    <property type="evidence" value="ECO:0007669"/>
    <property type="project" value="InterPro"/>
</dbReference>
<evidence type="ECO:0000256" key="23">
    <source>
        <dbReference type="SAM" id="Coils"/>
    </source>
</evidence>
<dbReference type="GO" id="GO:0005654">
    <property type="term" value="C:nucleoplasm"/>
    <property type="evidence" value="ECO:0007669"/>
    <property type="project" value="UniProtKB-ARBA"/>
</dbReference>
<feature type="region of interest" description="Disordered" evidence="24">
    <location>
        <begin position="269"/>
        <end position="361"/>
    </location>
</feature>
<dbReference type="EMBL" id="JAOTOJ010000011">
    <property type="protein sequence ID" value="KAK9394850.1"/>
    <property type="molecule type" value="Genomic_DNA"/>
</dbReference>
<evidence type="ECO:0000256" key="12">
    <source>
        <dbReference type="ARBA" id="ARBA00022741"/>
    </source>
</evidence>
<feature type="transmembrane region" description="Helical" evidence="25">
    <location>
        <begin position="204"/>
        <end position="223"/>
    </location>
</feature>
<dbReference type="Pfam" id="PF01694">
    <property type="entry name" value="Rhomboid"/>
    <property type="match status" value="1"/>
</dbReference>
<feature type="region of interest" description="Disordered" evidence="24">
    <location>
        <begin position="1"/>
        <end position="20"/>
    </location>
</feature>
<dbReference type="GO" id="GO:0005765">
    <property type="term" value="C:lysosomal membrane"/>
    <property type="evidence" value="ECO:0007669"/>
    <property type="project" value="UniProtKB-SubCell"/>
</dbReference>
<name>A0AAW1AY17_CROAD</name>
<dbReference type="Gene3D" id="1.20.1540.10">
    <property type="entry name" value="Rhomboid-like"/>
    <property type="match status" value="1"/>
</dbReference>
<dbReference type="Pfam" id="PF04670">
    <property type="entry name" value="Gtr1_RagA"/>
    <property type="match status" value="1"/>
</dbReference>
<dbReference type="GO" id="GO:0003924">
    <property type="term" value="F:GTPase activity"/>
    <property type="evidence" value="ECO:0007669"/>
    <property type="project" value="TreeGrafter"/>
</dbReference>
<dbReference type="Gene3D" id="3.30.450.190">
    <property type="match status" value="1"/>
</dbReference>
<evidence type="ECO:0000256" key="21">
    <source>
        <dbReference type="ARBA" id="ARBA00058540"/>
    </source>
</evidence>
<dbReference type="SUPFAM" id="SSF144091">
    <property type="entry name" value="Rhomboid-like"/>
    <property type="match status" value="1"/>
</dbReference>
<reference evidence="27 28" key="1">
    <citation type="journal article" date="2024" name="Proc. Natl. Acad. Sci. U.S.A.">
        <title>The genetic regulatory architecture and epigenomic basis for age-related changes in rattlesnake venom.</title>
        <authorList>
            <person name="Hogan M.P."/>
            <person name="Holding M.L."/>
            <person name="Nystrom G.S."/>
            <person name="Colston T.J."/>
            <person name="Bartlett D.A."/>
            <person name="Mason A.J."/>
            <person name="Ellsworth S.A."/>
            <person name="Rautsaw R.M."/>
            <person name="Lawrence K.C."/>
            <person name="Strickland J.L."/>
            <person name="He B."/>
            <person name="Fraser P."/>
            <person name="Margres M.J."/>
            <person name="Gilbert D.M."/>
            <person name="Gibbs H.L."/>
            <person name="Parkinson C.L."/>
            <person name="Rokyta D.R."/>
        </authorList>
    </citation>
    <scope>NUCLEOTIDE SEQUENCE [LARGE SCALE GENOMIC DNA]</scope>
    <source>
        <strain evidence="27">DRR0105</strain>
    </source>
</reference>
<dbReference type="FunFam" id="1.20.1540.10:FF:000007">
    <property type="entry name" value="Rhomboid like 2"/>
    <property type="match status" value="1"/>
</dbReference>
<dbReference type="AlphaFoldDB" id="A0AAW1AY17"/>
<evidence type="ECO:0000256" key="15">
    <source>
        <dbReference type="ARBA" id="ARBA00022989"/>
    </source>
</evidence>
<evidence type="ECO:0000256" key="20">
    <source>
        <dbReference type="ARBA" id="ARBA00049117"/>
    </source>
</evidence>
<evidence type="ECO:0000256" key="3">
    <source>
        <dbReference type="ARBA" id="ARBA00004141"/>
    </source>
</evidence>
<evidence type="ECO:0000256" key="2">
    <source>
        <dbReference type="ARBA" id="ARBA00004123"/>
    </source>
</evidence>
<dbReference type="GO" id="GO:0006508">
    <property type="term" value="P:proteolysis"/>
    <property type="evidence" value="ECO:0007669"/>
    <property type="project" value="UniProtKB-KW"/>
</dbReference>
<feature type="transmembrane region" description="Helical" evidence="25">
    <location>
        <begin position="172"/>
        <end position="192"/>
    </location>
</feature>
<evidence type="ECO:0000256" key="7">
    <source>
        <dbReference type="ARBA" id="ARBA00009045"/>
    </source>
</evidence>
<organism evidence="27 28">
    <name type="scientific">Crotalus adamanteus</name>
    <name type="common">Eastern diamondback rattlesnake</name>
    <dbReference type="NCBI Taxonomy" id="8729"/>
    <lineage>
        <taxon>Eukaryota</taxon>
        <taxon>Metazoa</taxon>
        <taxon>Chordata</taxon>
        <taxon>Craniata</taxon>
        <taxon>Vertebrata</taxon>
        <taxon>Euteleostomi</taxon>
        <taxon>Lepidosauria</taxon>
        <taxon>Squamata</taxon>
        <taxon>Bifurcata</taxon>
        <taxon>Unidentata</taxon>
        <taxon>Episquamata</taxon>
        <taxon>Toxicofera</taxon>
        <taxon>Serpentes</taxon>
        <taxon>Colubroidea</taxon>
        <taxon>Viperidae</taxon>
        <taxon>Crotalinae</taxon>
        <taxon>Crotalus</taxon>
    </lineage>
</organism>
<sequence>MELERFNLEDAPDTWREEEPSEEKSRCPWVRCSSVHNTVSKWMLPGEARATYLERASCIPPPVFILAISLAELSIFIYYAVWKPQTQWITLEMGIWESPLIYRPEKRKEAWRFLSYMFLHAGVEHIIGNLVLQLCLGIPLELVHKGHRVAAVYLAGVIGGSLASSICDPMLGLVGASGGVYALIGGYFMNILLNFREMIPLFGIARLLFIGSIVGTDVGFALYRRFLSPSAGIQVSFVAHIAGGLAGMSSEAQGGEFQLSQQANVLPLLAGTTRGPAPSPRRRRRGRTAPEEEGREGAGPAGVYGDARTPRRAQEAGGGARLFPFPAREAREQPPEEQQQQQQQREEPKAPMASYKAADSKREQFRRYLEKSGVMDTLTKVLVALYEEPEKPSCALDFLKHHLGAAAPENPEVEALRLEVAEMKEKYEALLEENRKLKAKLAHVRGPEGARPGWLPLGCPATARPEGAPATSQARKPPSRDFSHRGAVQSAARPPRAGLAMAAMPFGAAEEPAQLLSGAALPADSLGAADAFPKDFGYGADEDELAGEDDGAELAGGGGMGIAGPGGGGGDSSKQPRILLMGLRRSGKSSIQKVVFHKMSPNETLFLESTTKIHKDDVSASSFVNFQIWDFPGQMDFFDPAFDYEMIFRGTGALIYVIDAQDDYMEALTRLHITVSKAYKINPEMNFEVFIHKVDGLSDDHKIETQRDIHQRANDDLADAGLEKLHLSFYLTSIYDHSIFEAFSKVVQKLIPQLPTLENLLNIFISNSGIEKAFLFDVVSKIYIATDSSPVDMQSYELCCDMIDVVIDVSCIYGLKEDGSGSAYDEESMAIIKLNNTTVLYLKEVTKFLALVCILREESFERKGLIDYNFHCFRKAIHEVFEVGVSSHRPCGHQASIPGLKAVAHNGAPKED</sequence>
<evidence type="ECO:0000256" key="14">
    <source>
        <dbReference type="ARBA" id="ARBA00022825"/>
    </source>
</evidence>
<dbReference type="GO" id="GO:1990131">
    <property type="term" value="C:Gtr1-Gtr2 GTPase complex"/>
    <property type="evidence" value="ECO:0007669"/>
    <property type="project" value="TreeGrafter"/>
</dbReference>
<keyword evidence="11 25" id="KW-0812">Transmembrane</keyword>
<keyword evidence="14" id="KW-0720">Serine protease</keyword>
<evidence type="ECO:0000256" key="10">
    <source>
        <dbReference type="ARBA" id="ARBA00022670"/>
    </source>
</evidence>
<dbReference type="GO" id="GO:0046982">
    <property type="term" value="F:protein heterodimerization activity"/>
    <property type="evidence" value="ECO:0007669"/>
    <property type="project" value="UniProtKB-ARBA"/>
</dbReference>